<dbReference type="EMBL" id="JAPEVA010000105">
    <property type="protein sequence ID" value="KAJ4399551.1"/>
    <property type="molecule type" value="Genomic_DNA"/>
</dbReference>
<dbReference type="AlphaFoldDB" id="A0A9W8Z782"/>
<keyword evidence="3" id="KW-1185">Reference proteome</keyword>
<feature type="compositionally biased region" description="Basic and acidic residues" evidence="1">
    <location>
        <begin position="253"/>
        <end position="271"/>
    </location>
</feature>
<feature type="region of interest" description="Disordered" evidence="1">
    <location>
        <begin position="223"/>
        <end position="271"/>
    </location>
</feature>
<sequence>MSLDVAALGISEPSELVPDIWAMFPGYGRFVRLYRNNGEEPGGLVMYLDEHAVAFVETSEDEVHELEYGLLENALIRYLNYIDAGKFVVDTLYELGGYGDGSAIQGWRLLDDRAGLYLSPDEIMTNTVSMLLPFPIGANGHVLRSDGKISDKASHDALYHHGVCEPSLPYHGTSLHAVLANWWSMVAADDWAVDENGVAGGDSKWRMADTEQYAEAFKIEAACIPPDVDEDGEQESDEAGKESNDVGDEELDSSAKESVRTEDGDKPEREE</sequence>
<comment type="caution">
    <text evidence="2">The sequence shown here is derived from an EMBL/GenBank/DDBJ whole genome shotgun (WGS) entry which is preliminary data.</text>
</comment>
<accession>A0A9W8Z782</accession>
<reference evidence="2" key="1">
    <citation type="submission" date="2022-10" db="EMBL/GenBank/DDBJ databases">
        <title>Tapping the CABI collections for fungal endophytes: first genome assemblies for Collariella, Neodidymelliopsis, Ascochyta clinopodiicola, Didymella pomorum, Didymosphaeria variabile, Neocosmospora piperis and Neocucurbitaria cava.</title>
        <authorList>
            <person name="Hill R."/>
        </authorList>
    </citation>
    <scope>NUCLEOTIDE SEQUENCE</scope>
    <source>
        <strain evidence="2">IMI 355091</strain>
    </source>
</reference>
<organism evidence="2 3">
    <name type="scientific">Didymella pomorum</name>
    <dbReference type="NCBI Taxonomy" id="749634"/>
    <lineage>
        <taxon>Eukaryota</taxon>
        <taxon>Fungi</taxon>
        <taxon>Dikarya</taxon>
        <taxon>Ascomycota</taxon>
        <taxon>Pezizomycotina</taxon>
        <taxon>Dothideomycetes</taxon>
        <taxon>Pleosporomycetidae</taxon>
        <taxon>Pleosporales</taxon>
        <taxon>Pleosporineae</taxon>
        <taxon>Didymellaceae</taxon>
        <taxon>Didymella</taxon>
    </lineage>
</organism>
<protein>
    <submittedName>
        <fullName evidence="2">Uncharacterized protein</fullName>
    </submittedName>
</protein>
<dbReference type="Proteomes" id="UP001140510">
    <property type="component" value="Unassembled WGS sequence"/>
</dbReference>
<name>A0A9W8Z782_9PLEO</name>
<dbReference type="OrthoDB" id="3029470at2759"/>
<gene>
    <name evidence="2" type="ORF">N0V91_009376</name>
</gene>
<evidence type="ECO:0000313" key="3">
    <source>
        <dbReference type="Proteomes" id="UP001140510"/>
    </source>
</evidence>
<proteinExistence type="predicted"/>
<evidence type="ECO:0000256" key="1">
    <source>
        <dbReference type="SAM" id="MobiDB-lite"/>
    </source>
</evidence>
<feature type="compositionally biased region" description="Acidic residues" evidence="1">
    <location>
        <begin position="227"/>
        <end position="237"/>
    </location>
</feature>
<evidence type="ECO:0000313" key="2">
    <source>
        <dbReference type="EMBL" id="KAJ4399551.1"/>
    </source>
</evidence>